<name>A0A5D0RA19_9FLAO</name>
<evidence type="ECO:0000313" key="3">
    <source>
        <dbReference type="Proteomes" id="UP000323720"/>
    </source>
</evidence>
<feature type="region of interest" description="Disordered" evidence="1">
    <location>
        <begin position="1"/>
        <end position="31"/>
    </location>
</feature>
<dbReference type="RefSeq" id="WP_148402065.1">
    <property type="nucleotide sequence ID" value="NZ_VSKK01000001.1"/>
</dbReference>
<reference evidence="2 3" key="1">
    <citation type="submission" date="2019-08" db="EMBL/GenBank/DDBJ databases">
        <title>Genomes of Antarctic Bizionia species.</title>
        <authorList>
            <person name="Bowman J.P."/>
        </authorList>
    </citation>
    <scope>NUCLEOTIDE SEQUENCE [LARGE SCALE GENOMIC DNA]</scope>
    <source>
        <strain evidence="2 3">ADA-4</strain>
    </source>
</reference>
<accession>A0A5D0RA19</accession>
<dbReference type="EMBL" id="VSKK01000001">
    <property type="protein sequence ID" value="TYB78327.1"/>
    <property type="molecule type" value="Genomic_DNA"/>
</dbReference>
<evidence type="ECO:0000256" key="1">
    <source>
        <dbReference type="SAM" id="MobiDB-lite"/>
    </source>
</evidence>
<keyword evidence="3" id="KW-1185">Reference proteome</keyword>
<dbReference type="Proteomes" id="UP000323720">
    <property type="component" value="Unassembled WGS sequence"/>
</dbReference>
<gene>
    <name evidence="2" type="ORF">ES674_00675</name>
</gene>
<proteinExistence type="predicted"/>
<protein>
    <submittedName>
        <fullName evidence="2">Uncharacterized protein</fullName>
    </submittedName>
</protein>
<comment type="caution">
    <text evidence="2">The sequence shown here is derived from an EMBL/GenBank/DDBJ whole genome shotgun (WGS) entry which is preliminary data.</text>
</comment>
<feature type="compositionally biased region" description="Polar residues" evidence="1">
    <location>
        <begin position="1"/>
        <end position="24"/>
    </location>
</feature>
<organism evidence="2 3">
    <name type="scientific">Bizionia myxarmorum</name>
    <dbReference type="NCBI Taxonomy" id="291186"/>
    <lineage>
        <taxon>Bacteria</taxon>
        <taxon>Pseudomonadati</taxon>
        <taxon>Bacteroidota</taxon>
        <taxon>Flavobacteriia</taxon>
        <taxon>Flavobacteriales</taxon>
        <taxon>Flavobacteriaceae</taxon>
        <taxon>Bizionia</taxon>
    </lineage>
</organism>
<evidence type="ECO:0000313" key="2">
    <source>
        <dbReference type="EMBL" id="TYB78327.1"/>
    </source>
</evidence>
<sequence>MNIPALNTNRVDGYSGSNPNNTPAEGQGSFAGNVWRDHVRPRVGMIVGGLIGGPIGALVGEGAQQLINSCTSREAAARKVGMVPTPPLSQNDITHPLQGNDGRLMDLWLDSQFTPTAQRLINAIDTVLNQNGTINDAVINTANNILKKLATIKAYAQTIRTHGEGSSSATFVQHKADVLTQSVIAIEKSILQHLEKNATQYKTVLETFTASQTATVETLKLAWQGKEVMAAATKYVVKSAPALNNQTDTIITDTNITTNTPATPGNDIVVIKADKKTNWIKTGLGLLTGYLIIKKLVN</sequence>
<dbReference type="AlphaFoldDB" id="A0A5D0RA19"/>